<keyword evidence="8 10" id="KW-0472">Membrane</keyword>
<dbReference type="InterPro" id="IPR045070">
    <property type="entry name" value="MATE_MepA-like"/>
</dbReference>
<feature type="transmembrane region" description="Helical" evidence="10">
    <location>
        <begin position="175"/>
        <end position="194"/>
    </location>
</feature>
<dbReference type="GO" id="GO:0015297">
    <property type="term" value="F:antiporter activity"/>
    <property type="evidence" value="ECO:0007669"/>
    <property type="project" value="InterPro"/>
</dbReference>
<feature type="transmembrane region" description="Helical" evidence="10">
    <location>
        <begin position="321"/>
        <end position="343"/>
    </location>
</feature>
<reference evidence="11 12" key="1">
    <citation type="submission" date="2019-08" db="EMBL/GenBank/DDBJ databases">
        <title>In-depth cultivation of the pig gut microbiome towards novel bacterial diversity and tailored functional studies.</title>
        <authorList>
            <person name="Wylensek D."/>
            <person name="Hitch T.C.A."/>
            <person name="Clavel T."/>
        </authorList>
    </citation>
    <scope>NUCLEOTIDE SEQUENCE [LARGE SCALE GENOMIC DNA]</scope>
    <source>
        <strain evidence="11 12">WCA-SAB-591-4A-A</strain>
    </source>
</reference>
<dbReference type="PIRSF" id="PIRSF006603">
    <property type="entry name" value="DinF"/>
    <property type="match status" value="1"/>
</dbReference>
<feature type="transmembrane region" description="Helical" evidence="10">
    <location>
        <begin position="99"/>
        <end position="122"/>
    </location>
</feature>
<feature type="transmembrane region" description="Helical" evidence="10">
    <location>
        <begin position="20"/>
        <end position="40"/>
    </location>
</feature>
<evidence type="ECO:0000256" key="10">
    <source>
        <dbReference type="SAM" id="Phobius"/>
    </source>
</evidence>
<evidence type="ECO:0000256" key="3">
    <source>
        <dbReference type="ARBA" id="ARBA00022106"/>
    </source>
</evidence>
<dbReference type="PANTHER" id="PTHR43823:SF3">
    <property type="entry name" value="MULTIDRUG EXPORT PROTEIN MEPA"/>
    <property type="match status" value="1"/>
</dbReference>
<evidence type="ECO:0000313" key="11">
    <source>
        <dbReference type="EMBL" id="MST62269.1"/>
    </source>
</evidence>
<comment type="similarity">
    <text evidence="2">Belongs to the multi antimicrobial extrusion (MATE) (TC 2.A.66.1) family. MepA subfamily.</text>
</comment>
<name>A0A6N7XGD7_9FIRM</name>
<dbReference type="InterPro" id="IPR002528">
    <property type="entry name" value="MATE_fam"/>
</dbReference>
<dbReference type="EMBL" id="VUNE01000002">
    <property type="protein sequence ID" value="MST62269.1"/>
    <property type="molecule type" value="Genomic_DNA"/>
</dbReference>
<gene>
    <name evidence="11" type="ORF">FYJ71_04675</name>
</gene>
<comment type="caution">
    <text evidence="11">The sequence shown here is derived from an EMBL/GenBank/DDBJ whole genome shotgun (WGS) entry which is preliminary data.</text>
</comment>
<proteinExistence type="inferred from homology"/>
<comment type="subcellular location">
    <subcellularLocation>
        <location evidence="1">Cell membrane</location>
        <topology evidence="1">Multi-pass membrane protein</topology>
    </subcellularLocation>
</comment>
<evidence type="ECO:0000256" key="2">
    <source>
        <dbReference type="ARBA" id="ARBA00008417"/>
    </source>
</evidence>
<evidence type="ECO:0000256" key="6">
    <source>
        <dbReference type="ARBA" id="ARBA00022692"/>
    </source>
</evidence>
<dbReference type="NCBIfam" id="TIGR00797">
    <property type="entry name" value="matE"/>
    <property type="match status" value="1"/>
</dbReference>
<feature type="transmembrane region" description="Helical" evidence="10">
    <location>
        <begin position="52"/>
        <end position="78"/>
    </location>
</feature>
<feature type="transmembrane region" description="Helical" evidence="10">
    <location>
        <begin position="200"/>
        <end position="220"/>
    </location>
</feature>
<evidence type="ECO:0000256" key="5">
    <source>
        <dbReference type="ARBA" id="ARBA00022475"/>
    </source>
</evidence>
<keyword evidence="9" id="KW-0046">Antibiotic resistance</keyword>
<dbReference type="GO" id="GO:0042910">
    <property type="term" value="F:xenobiotic transmembrane transporter activity"/>
    <property type="evidence" value="ECO:0007669"/>
    <property type="project" value="InterPro"/>
</dbReference>
<dbReference type="PANTHER" id="PTHR43823">
    <property type="entry name" value="SPORULATION PROTEIN YKVU"/>
    <property type="match status" value="1"/>
</dbReference>
<dbReference type="CDD" id="cd13143">
    <property type="entry name" value="MATE_MepA_like"/>
    <property type="match status" value="1"/>
</dbReference>
<feature type="transmembrane region" description="Helical" evidence="10">
    <location>
        <begin position="276"/>
        <end position="300"/>
    </location>
</feature>
<dbReference type="Proteomes" id="UP000440713">
    <property type="component" value="Unassembled WGS sequence"/>
</dbReference>
<dbReference type="RefSeq" id="WP_154537665.1">
    <property type="nucleotide sequence ID" value="NZ_VUNE01000002.1"/>
</dbReference>
<evidence type="ECO:0000256" key="9">
    <source>
        <dbReference type="ARBA" id="ARBA00023251"/>
    </source>
</evidence>
<evidence type="ECO:0000256" key="4">
    <source>
        <dbReference type="ARBA" id="ARBA00022448"/>
    </source>
</evidence>
<sequence length="459" mass="50048">MESTIQNENPIGTEKVSKLLFQFSVPAIIGMTINALYNIVDRIFIGNSPDLGAIGLAAITICFPIMIIIMAVGILFGVGGATVFSINLGKGDIERANKAISNATTLLIVFGLLITIIGEIFLKDLLIAFGASEAMLPYSEEYLRIILLGALFQVLAMGMNNFLRANGKPKLSMMTMLIGAIINTILDPIFIYVFRMGMTGAALATIFSMFVSMLWGLYHFLKKSEPHRIRLKNMKLEADLALEVISLGIPGFLLQLSGGLLSAILNSSLLKYGGDIAVSAMGIVNSIQNLLILPVVGLNQGLQPIVSFNYGAKKHTRVKEAVLLGIKIASIISIAGFLVGQIFPKFMVSLFNQDPELLKFGEYAMRTWFKMTFLAGFQIVAANFFQAIGKPTKAMLLTLTRQILVLIPCIIVFSRLWGLSGILYAAPFADLTSTTITAIFFISFIRKYSLASSEKILEN</sequence>
<dbReference type="GO" id="GO:0005886">
    <property type="term" value="C:plasma membrane"/>
    <property type="evidence" value="ECO:0007669"/>
    <property type="project" value="UniProtKB-SubCell"/>
</dbReference>
<dbReference type="InterPro" id="IPR051327">
    <property type="entry name" value="MATE_MepA_subfamily"/>
</dbReference>
<keyword evidence="7 10" id="KW-1133">Transmembrane helix</keyword>
<evidence type="ECO:0000313" key="12">
    <source>
        <dbReference type="Proteomes" id="UP000440713"/>
    </source>
</evidence>
<feature type="transmembrane region" description="Helical" evidence="10">
    <location>
        <begin position="363"/>
        <end position="384"/>
    </location>
</feature>
<feature type="transmembrane region" description="Helical" evidence="10">
    <location>
        <begin position="396"/>
        <end position="416"/>
    </location>
</feature>
<evidence type="ECO:0000256" key="7">
    <source>
        <dbReference type="ARBA" id="ARBA00022989"/>
    </source>
</evidence>
<keyword evidence="4" id="KW-0813">Transport</keyword>
<feature type="transmembrane region" description="Helical" evidence="10">
    <location>
        <begin position="422"/>
        <end position="445"/>
    </location>
</feature>
<organism evidence="11 12">
    <name type="scientific">Peptostreptococcus porci</name>
    <dbReference type="NCBI Taxonomy" id="2652282"/>
    <lineage>
        <taxon>Bacteria</taxon>
        <taxon>Bacillati</taxon>
        <taxon>Bacillota</taxon>
        <taxon>Clostridia</taxon>
        <taxon>Peptostreptococcales</taxon>
        <taxon>Peptostreptococcaceae</taxon>
        <taxon>Peptostreptococcus</taxon>
    </lineage>
</organism>
<evidence type="ECO:0000256" key="8">
    <source>
        <dbReference type="ARBA" id="ARBA00023136"/>
    </source>
</evidence>
<dbReference type="AlphaFoldDB" id="A0A6N7XGD7"/>
<keyword evidence="6 10" id="KW-0812">Transmembrane</keyword>
<keyword evidence="5" id="KW-1003">Cell membrane</keyword>
<evidence type="ECO:0000256" key="1">
    <source>
        <dbReference type="ARBA" id="ARBA00004651"/>
    </source>
</evidence>
<accession>A0A6N7XGD7</accession>
<dbReference type="Pfam" id="PF01554">
    <property type="entry name" value="MatE"/>
    <property type="match status" value="2"/>
</dbReference>
<feature type="transmembrane region" description="Helical" evidence="10">
    <location>
        <begin position="240"/>
        <end position="264"/>
    </location>
</feature>
<feature type="transmembrane region" description="Helical" evidence="10">
    <location>
        <begin position="142"/>
        <end position="163"/>
    </location>
</feature>
<keyword evidence="12" id="KW-1185">Reference proteome</keyword>
<dbReference type="InterPro" id="IPR048279">
    <property type="entry name" value="MdtK-like"/>
</dbReference>
<protein>
    <recommendedName>
        <fullName evidence="3">Multidrug export protein MepA</fullName>
    </recommendedName>
</protein>
<dbReference type="GO" id="GO:0046677">
    <property type="term" value="P:response to antibiotic"/>
    <property type="evidence" value="ECO:0007669"/>
    <property type="project" value="UniProtKB-KW"/>
</dbReference>